<keyword evidence="4" id="KW-1185">Reference proteome</keyword>
<comment type="caution">
    <text evidence="3">The sequence shown here is derived from an EMBL/GenBank/DDBJ whole genome shotgun (WGS) entry which is preliminary data.</text>
</comment>
<proteinExistence type="predicted"/>
<gene>
    <name evidence="3" type="ORF">FHS94_003820</name>
</gene>
<dbReference type="Gene3D" id="1.25.40.10">
    <property type="entry name" value="Tetratricopeptide repeat domain"/>
    <property type="match status" value="1"/>
</dbReference>
<accession>A0A7W9EXV3</accession>
<evidence type="ECO:0000313" key="3">
    <source>
        <dbReference type="EMBL" id="MBB5716948.1"/>
    </source>
</evidence>
<sequence length="473" mass="52590">MGHESPAILERLNGWKAIAAYFGRDRTTVMRWARERNLPVRRIPGGKQGSIFALKHELALWAMHDDEVALSTTPTVGAEPADRGVTDPVRSPSPGARKQRYWAWVIAALLAIALAGLFVLITKQRLEHDRLSKGPHAEIPALALPGNPAAARDYIAARDRWARRTPQDLKAAITLFEGVIRREPTFAPAFAGLADAWLISREYDEVNEPTAYRHARYVAERALRLDSKLPAAHRALGFIDHWWNGKTPSALAHFRRALELNDADAQTHFWYANVLADTGDDTAAQREYDKARLLDPGSIVIEVEQACSQWQAGRDQLAITQLRALARRSPDDATIYNCLAWAEISRGNIRGYAQMLSKRAHLRGEKQLLQASAALDASVRRDPSQAIHVLVAEGRREIASGARRFRDTPAFFASAMGDRAALVQLMTEAVSLHEQWYSMPVTRRIAARWKGDSEVERLLAALVPKPPANANSG</sequence>
<dbReference type="RefSeq" id="WP_343055359.1">
    <property type="nucleotide sequence ID" value="NZ_JACIJK010000018.1"/>
</dbReference>
<protein>
    <submittedName>
        <fullName evidence="3">Tetratricopeptide (TPR) repeat protein</fullName>
    </submittedName>
</protein>
<reference evidence="3 4" key="1">
    <citation type="submission" date="2020-08" db="EMBL/GenBank/DDBJ databases">
        <title>Genomic Encyclopedia of Type Strains, Phase IV (KMG-IV): sequencing the most valuable type-strain genomes for metagenomic binning, comparative biology and taxonomic classification.</title>
        <authorList>
            <person name="Goeker M."/>
        </authorList>
    </citation>
    <scope>NUCLEOTIDE SEQUENCE [LARGE SCALE GENOMIC DNA]</scope>
    <source>
        <strain evidence="3 4">DSM 100044</strain>
    </source>
</reference>
<keyword evidence="2" id="KW-0472">Membrane</keyword>
<evidence type="ECO:0000256" key="2">
    <source>
        <dbReference type="SAM" id="Phobius"/>
    </source>
</evidence>
<keyword evidence="2" id="KW-1133">Transmembrane helix</keyword>
<evidence type="ECO:0000313" key="4">
    <source>
        <dbReference type="Proteomes" id="UP000546200"/>
    </source>
</evidence>
<dbReference type="EMBL" id="JACIJK010000018">
    <property type="protein sequence ID" value="MBB5716948.1"/>
    <property type="molecule type" value="Genomic_DNA"/>
</dbReference>
<dbReference type="SUPFAM" id="SSF48452">
    <property type="entry name" value="TPR-like"/>
    <property type="match status" value="1"/>
</dbReference>
<keyword evidence="2" id="KW-0812">Transmembrane</keyword>
<organism evidence="3 4">
    <name type="scientific">Sphingomonas aerophila</name>
    <dbReference type="NCBI Taxonomy" id="1344948"/>
    <lineage>
        <taxon>Bacteria</taxon>
        <taxon>Pseudomonadati</taxon>
        <taxon>Pseudomonadota</taxon>
        <taxon>Alphaproteobacteria</taxon>
        <taxon>Sphingomonadales</taxon>
        <taxon>Sphingomonadaceae</taxon>
        <taxon>Sphingomonas</taxon>
    </lineage>
</organism>
<dbReference type="InterPro" id="IPR011990">
    <property type="entry name" value="TPR-like_helical_dom_sf"/>
</dbReference>
<feature type="region of interest" description="Disordered" evidence="1">
    <location>
        <begin position="74"/>
        <end position="95"/>
    </location>
</feature>
<feature type="transmembrane region" description="Helical" evidence="2">
    <location>
        <begin position="101"/>
        <end position="121"/>
    </location>
</feature>
<name>A0A7W9EXV3_9SPHN</name>
<dbReference type="Proteomes" id="UP000546200">
    <property type="component" value="Unassembled WGS sequence"/>
</dbReference>
<dbReference type="AlphaFoldDB" id="A0A7W9EXV3"/>
<evidence type="ECO:0000256" key="1">
    <source>
        <dbReference type="SAM" id="MobiDB-lite"/>
    </source>
</evidence>